<dbReference type="InterPro" id="IPR036565">
    <property type="entry name" value="Mur-like_cat_sf"/>
</dbReference>
<keyword evidence="8" id="KW-1185">Reference proteome</keyword>
<reference evidence="7" key="1">
    <citation type="submission" date="2020-07" db="EMBL/GenBank/DDBJ databases">
        <authorList>
            <person name="Tarantini F.S."/>
            <person name="Hong K.W."/>
            <person name="Chan K.G."/>
        </authorList>
    </citation>
    <scope>NUCLEOTIDE SEQUENCE</scope>
    <source>
        <strain evidence="7">32-07</strain>
    </source>
</reference>
<dbReference type="PANTHER" id="PTHR11136">
    <property type="entry name" value="FOLYLPOLYGLUTAMATE SYNTHASE-RELATED"/>
    <property type="match status" value="1"/>
</dbReference>
<dbReference type="Proteomes" id="UP001049518">
    <property type="component" value="Chromosome"/>
</dbReference>
<name>A0ABX8R9H0_9ACTN</name>
<dbReference type="Gene3D" id="3.40.1190.10">
    <property type="entry name" value="Mur-like, catalytic domain"/>
    <property type="match status" value="1"/>
</dbReference>
<evidence type="ECO:0000256" key="5">
    <source>
        <dbReference type="ARBA" id="ARBA00022840"/>
    </source>
</evidence>
<evidence type="ECO:0000313" key="7">
    <source>
        <dbReference type="EMBL" id="QXJ26412.1"/>
    </source>
</evidence>
<evidence type="ECO:0000256" key="1">
    <source>
        <dbReference type="ARBA" id="ARBA00008276"/>
    </source>
</evidence>
<comment type="similarity">
    <text evidence="1">Belongs to the folylpolyglutamate synthase family.</text>
</comment>
<keyword evidence="4" id="KW-0547">Nucleotide-binding</keyword>
<evidence type="ECO:0000256" key="6">
    <source>
        <dbReference type="ARBA" id="ARBA00022842"/>
    </source>
</evidence>
<proteinExistence type="inferred from homology"/>
<accession>A0ABX8R9H0</accession>
<keyword evidence="6" id="KW-0460">Magnesium</keyword>
<evidence type="ECO:0000256" key="3">
    <source>
        <dbReference type="ARBA" id="ARBA00022723"/>
    </source>
</evidence>
<dbReference type="PANTHER" id="PTHR11136:SF0">
    <property type="entry name" value="DIHYDROFOLATE SYNTHETASE-RELATED"/>
    <property type="match status" value="1"/>
</dbReference>
<dbReference type="SUPFAM" id="SSF53244">
    <property type="entry name" value="MurD-like peptide ligases, peptide-binding domain"/>
    <property type="match status" value="1"/>
</dbReference>
<keyword evidence="2" id="KW-0436">Ligase</keyword>
<dbReference type="InterPro" id="IPR001645">
    <property type="entry name" value="Folylpolyglutamate_synth"/>
</dbReference>
<organism evidence="7 8">
    <name type="scientific">Actinomadura graeca</name>
    <dbReference type="NCBI Taxonomy" id="2750812"/>
    <lineage>
        <taxon>Bacteria</taxon>
        <taxon>Bacillati</taxon>
        <taxon>Actinomycetota</taxon>
        <taxon>Actinomycetes</taxon>
        <taxon>Streptosporangiales</taxon>
        <taxon>Thermomonosporaceae</taxon>
        <taxon>Actinomadura</taxon>
    </lineage>
</organism>
<gene>
    <name evidence="7" type="ORF">AGRA3207_001719</name>
</gene>
<evidence type="ECO:0000313" key="8">
    <source>
        <dbReference type="Proteomes" id="UP001049518"/>
    </source>
</evidence>
<protein>
    <submittedName>
        <fullName evidence="7">Uncharacterized protein</fullName>
    </submittedName>
</protein>
<keyword evidence="3" id="KW-0479">Metal-binding</keyword>
<evidence type="ECO:0000256" key="2">
    <source>
        <dbReference type="ARBA" id="ARBA00022598"/>
    </source>
</evidence>
<dbReference type="EMBL" id="CP059572">
    <property type="protein sequence ID" value="QXJ26412.1"/>
    <property type="molecule type" value="Genomic_DNA"/>
</dbReference>
<sequence length="409" mass="42175">MPVLRSVFFRESAARSPGERRSLSRARALAEALDVLSVGVPVLTVVGSKGKGTAATYASAFLAAAGMRVCTVNSPGLRDARDRIRIDGRSVSEGELASLGERLEERIDVLPPSPGFLSPTGLFTLAGVLHARDVGVDALVLEAGVGGRSDEVSLFPPDVVALTPVFLEHAGVLGDTAAEIALEKIGVAAPGTRAALSAPQSPEVTDALGGRVEYVAPGDAGLPAALLPDGLGRMNAELGVAAARRLPGIAEPPPGRAEAVLSSVVLPGRLSWHRVPGSATTVLIDSAIDRTGVAAALAAARGRWGTVDHVVVSLPDHKDLDGAIAELDDLPVTFVRLPLRHLRFTRPLPPAWDVVDAAAVTPESLATLGHRVLVLGTVYFTGLVLGVVGAPTRRLFNAAAPPRPGGCRA</sequence>
<keyword evidence="5" id="KW-0067">ATP-binding</keyword>
<dbReference type="SUPFAM" id="SSF53623">
    <property type="entry name" value="MurD-like peptide ligases, catalytic domain"/>
    <property type="match status" value="1"/>
</dbReference>
<evidence type="ECO:0000256" key="4">
    <source>
        <dbReference type="ARBA" id="ARBA00022741"/>
    </source>
</evidence>
<dbReference type="InterPro" id="IPR036615">
    <property type="entry name" value="Mur_ligase_C_dom_sf"/>
</dbReference>